<dbReference type="SUPFAM" id="SSF52047">
    <property type="entry name" value="RNI-like"/>
    <property type="match status" value="2"/>
</dbReference>
<accession>A0AAV2HZ18</accession>
<protein>
    <recommendedName>
        <fullName evidence="2">F-box domain-containing protein</fullName>
    </recommendedName>
</protein>
<reference evidence="3 4" key="1">
    <citation type="submission" date="2024-04" db="EMBL/GenBank/DDBJ databases">
        <authorList>
            <consortium name="Genoscope - CEA"/>
            <person name="William W."/>
        </authorList>
    </citation>
    <scope>NUCLEOTIDE SEQUENCE [LARGE SCALE GENOMIC DNA]</scope>
</reference>
<dbReference type="PANTHER" id="PTHR13318:SF275">
    <property type="entry name" value="F-BOX DOMAIN-CONTAINING PROTEIN"/>
    <property type="match status" value="1"/>
</dbReference>
<dbReference type="EMBL" id="CAXITT010000321">
    <property type="protein sequence ID" value="CAL1538996.1"/>
    <property type="molecule type" value="Genomic_DNA"/>
</dbReference>
<dbReference type="SMART" id="SM00256">
    <property type="entry name" value="FBOX"/>
    <property type="match status" value="1"/>
</dbReference>
<proteinExistence type="predicted"/>
<keyword evidence="1" id="KW-0833">Ubl conjugation pathway</keyword>
<dbReference type="InterPro" id="IPR057207">
    <property type="entry name" value="FBXL15_LRR"/>
</dbReference>
<name>A0AAV2HZ18_LYMST</name>
<keyword evidence="4" id="KW-1185">Reference proteome</keyword>
<dbReference type="Pfam" id="PF13516">
    <property type="entry name" value="LRR_6"/>
    <property type="match status" value="1"/>
</dbReference>
<dbReference type="Gene3D" id="3.80.10.10">
    <property type="entry name" value="Ribonuclease Inhibitor"/>
    <property type="match status" value="3"/>
</dbReference>
<dbReference type="AlphaFoldDB" id="A0AAV2HZ18"/>
<dbReference type="GO" id="GO:0031146">
    <property type="term" value="P:SCF-dependent proteasomal ubiquitin-dependent protein catabolic process"/>
    <property type="evidence" value="ECO:0007669"/>
    <property type="project" value="TreeGrafter"/>
</dbReference>
<dbReference type="InterPro" id="IPR036047">
    <property type="entry name" value="F-box-like_dom_sf"/>
</dbReference>
<dbReference type="PANTHER" id="PTHR13318">
    <property type="entry name" value="PARTNER OF PAIRED, ISOFORM B-RELATED"/>
    <property type="match status" value="1"/>
</dbReference>
<feature type="domain" description="F-box" evidence="2">
    <location>
        <begin position="228"/>
        <end position="274"/>
    </location>
</feature>
<dbReference type="Pfam" id="PF25372">
    <property type="entry name" value="DUF7885"/>
    <property type="match status" value="3"/>
</dbReference>
<dbReference type="PROSITE" id="PS50181">
    <property type="entry name" value="FBOX"/>
    <property type="match status" value="1"/>
</dbReference>
<sequence length="780" mass="89118">MAASLRGLSPEMREFLRANRLPDIYEALLSGLSIMCPEDYLTFILEKLMYIKEHGLDCLHWDMFIEESMKPPRRVVTESNLDMIFNFEEWLMPTPEMYTKAYSFYNYKLMEMCFCALLQYHLVQKRKKAALEEKMCRAVQHHALRMLKVHVKIWKAWVKYRKGRQAMSYQKIRHVYHVSVGRVIFEAWNKHTLEARKQREYFEVLQRLERGENMEDDDLFGQGNGEARDSVSTLPWKIAIQIFSFLDVADIANCACVCRFWKVLTQANLLWSKIIMVIMSSCTRVTDKVATRLLFKARPYLIHLNMRMCHHLTRPTFVSVSDCRNLQDLNLSECTGLDDDALKIVTKGCRILLYLNLAHTNLTDASLRAINKNCQNLQYLSLAFCSKYSDRGLLYLATGKCHDKLQYLDISGCLQVVTPEGFQNLADGCPNLLSLVLNEFPTLLDECIMIITEKCPRIHTISLLGCPLLTDESIKRLALNKSLQVLKVDGNHRISDASMKLIGKNCPDLHHVYLADCQRLTDTTLKSLSACKNMTVLNMADCVRISDAGVRYLTEGPAASKLRELNLTNCVRVGDMAMVNLHKRCHSLTYLNVNFCEHISEAGIELLGQMHSLVALDISGCNCGDQGLSALGHNSRLRDVVVSDNSNITDLGLQKFAQQSKDISRLDLSHCVNLTDGAIKNLAFCCRMLTVLNLSGCKHVTDLSIQYLSGVCHYLTQLDISGCIHISDKALKYLRKGCKKMRNLNMLYCKKISKHSAQKAQRYIEFVQYSNDEVPLYFNY</sequence>
<dbReference type="SUPFAM" id="SSF81383">
    <property type="entry name" value="F-box domain"/>
    <property type="match status" value="1"/>
</dbReference>
<dbReference type="GO" id="GO:0019005">
    <property type="term" value="C:SCF ubiquitin ligase complex"/>
    <property type="evidence" value="ECO:0007669"/>
    <property type="project" value="TreeGrafter"/>
</dbReference>
<dbReference type="CDD" id="cd22124">
    <property type="entry name" value="F-box_FBXL13"/>
    <property type="match status" value="1"/>
</dbReference>
<dbReference type="InterPro" id="IPR032675">
    <property type="entry name" value="LRR_dom_sf"/>
</dbReference>
<dbReference type="Pfam" id="PF12937">
    <property type="entry name" value="F-box-like"/>
    <property type="match status" value="1"/>
</dbReference>
<evidence type="ECO:0000259" key="2">
    <source>
        <dbReference type="PROSITE" id="PS50181"/>
    </source>
</evidence>
<gene>
    <name evidence="3" type="ORF">GSLYS_00012817001</name>
</gene>
<comment type="caution">
    <text evidence="3">The sequence shown here is derived from an EMBL/GenBank/DDBJ whole genome shotgun (WGS) entry which is preliminary data.</text>
</comment>
<dbReference type="CDD" id="cd22977">
    <property type="entry name" value="DD_FBXL13"/>
    <property type="match status" value="1"/>
</dbReference>
<dbReference type="InterPro" id="IPR001810">
    <property type="entry name" value="F-box_dom"/>
</dbReference>
<evidence type="ECO:0000313" key="4">
    <source>
        <dbReference type="Proteomes" id="UP001497497"/>
    </source>
</evidence>
<dbReference type="SMART" id="SM00367">
    <property type="entry name" value="LRR_CC"/>
    <property type="match status" value="15"/>
</dbReference>
<dbReference type="InterPro" id="IPR001611">
    <property type="entry name" value="Leu-rich_rpt"/>
</dbReference>
<organism evidence="3 4">
    <name type="scientific">Lymnaea stagnalis</name>
    <name type="common">Great pond snail</name>
    <name type="synonym">Helix stagnalis</name>
    <dbReference type="NCBI Taxonomy" id="6523"/>
    <lineage>
        <taxon>Eukaryota</taxon>
        <taxon>Metazoa</taxon>
        <taxon>Spiralia</taxon>
        <taxon>Lophotrochozoa</taxon>
        <taxon>Mollusca</taxon>
        <taxon>Gastropoda</taxon>
        <taxon>Heterobranchia</taxon>
        <taxon>Euthyneura</taxon>
        <taxon>Panpulmonata</taxon>
        <taxon>Hygrophila</taxon>
        <taxon>Lymnaeoidea</taxon>
        <taxon>Lymnaeidae</taxon>
        <taxon>Lymnaea</taxon>
    </lineage>
</organism>
<dbReference type="InterPro" id="IPR006553">
    <property type="entry name" value="Leu-rich_rpt_Cys-con_subtyp"/>
</dbReference>
<dbReference type="Proteomes" id="UP001497497">
    <property type="component" value="Unassembled WGS sequence"/>
</dbReference>
<evidence type="ECO:0000313" key="3">
    <source>
        <dbReference type="EMBL" id="CAL1538996.1"/>
    </source>
</evidence>
<evidence type="ECO:0000256" key="1">
    <source>
        <dbReference type="ARBA" id="ARBA00022786"/>
    </source>
</evidence>